<evidence type="ECO:0008006" key="3">
    <source>
        <dbReference type="Google" id="ProtNLM"/>
    </source>
</evidence>
<gene>
    <name evidence="1" type="ORF">EDM21_00270</name>
</gene>
<reference evidence="1 2" key="1">
    <citation type="journal article" date="2019" name="Microorganisms">
        <title>Paenibacillus lutrae sp. nov., A Chitinolytic Species Isolated from A River Otter in Castril Natural Park, Granada, Spain.</title>
        <authorList>
            <person name="Rodriguez M."/>
            <person name="Reina J.C."/>
            <person name="Bejar V."/>
            <person name="Llamas I."/>
        </authorList>
    </citation>
    <scope>NUCLEOTIDE SEQUENCE [LARGE SCALE GENOMIC DNA]</scope>
    <source>
        <strain evidence="1 2">N10</strain>
    </source>
</reference>
<evidence type="ECO:0000313" key="1">
    <source>
        <dbReference type="EMBL" id="MVO97992.1"/>
    </source>
</evidence>
<comment type="caution">
    <text evidence="1">The sequence shown here is derived from an EMBL/GenBank/DDBJ whole genome shotgun (WGS) entry which is preliminary data.</text>
</comment>
<sequence length="227" mass="25674">MIRIGCFHAHYSNIEYIDKALSSFNVELVHFVDPGLDRIKQDADFSEELIQDKIKAALDWISRCHVDAILITCTFFTSNLPESLPYGIPVIKIDDPLFHKMCQLDRPTTLVFTNPDTVEGTMRQLTAYADKAGKEISVNPVLLENTFPLLMQGKKNDYIDTVARGLTHMLEENPRQLVFTAQLSMVPAAQRASKDQDFFIGNHLDSLSSYLKEVLNLTPVNASRNTR</sequence>
<protein>
    <recommendedName>
        <fullName evidence="3">Asp/Glu/hydantoin racemase</fullName>
    </recommendedName>
</protein>
<dbReference type="RefSeq" id="WP_166541751.1">
    <property type="nucleotide sequence ID" value="NZ_RHLK01000001.1"/>
</dbReference>
<organism evidence="1 2">
    <name type="scientific">Paenibacillus lutrae</name>
    <dbReference type="NCBI Taxonomy" id="2078573"/>
    <lineage>
        <taxon>Bacteria</taxon>
        <taxon>Bacillati</taxon>
        <taxon>Bacillota</taxon>
        <taxon>Bacilli</taxon>
        <taxon>Bacillales</taxon>
        <taxon>Paenibacillaceae</taxon>
        <taxon>Paenibacillus</taxon>
    </lineage>
</organism>
<dbReference type="Proteomes" id="UP000490800">
    <property type="component" value="Unassembled WGS sequence"/>
</dbReference>
<dbReference type="AlphaFoldDB" id="A0A7X3FE47"/>
<evidence type="ECO:0000313" key="2">
    <source>
        <dbReference type="Proteomes" id="UP000490800"/>
    </source>
</evidence>
<dbReference type="EMBL" id="RHLK01000001">
    <property type="protein sequence ID" value="MVO97992.1"/>
    <property type="molecule type" value="Genomic_DNA"/>
</dbReference>
<keyword evidence="2" id="KW-1185">Reference proteome</keyword>
<name>A0A7X3FE47_9BACL</name>
<accession>A0A7X3FE47</accession>
<proteinExistence type="predicted"/>